<dbReference type="GeneID" id="57132802"/>
<evidence type="ECO:0000313" key="2">
    <source>
        <dbReference type="Proteomes" id="UP000239650"/>
    </source>
</evidence>
<accession>A0A223K4H7</accession>
<gene>
    <name evidence="1" type="ORF">LAS9267_01867</name>
</gene>
<dbReference type="EMBL" id="OKRC01000011">
    <property type="protein sequence ID" value="SPE23067.1"/>
    <property type="molecule type" value="Genomic_DNA"/>
</dbReference>
<dbReference type="Proteomes" id="UP000239650">
    <property type="component" value="Unassembled WGS sequence"/>
</dbReference>
<sequence>MTKYTAVDSWLYWSIPSDLTDATPEEAILPLFKENYEPGFPSDIDKAALDQKLSTVQYVFIGLNPGDAGPLPELFGNFHGDRKSCDYRLAAITYGTAAWGGFITDLEGSLESDSSKVKVGQANVTALLDHLKDLGIPQSATLIALGSKVYKALEGNLPAGYHLSQLMHYSGMNGHWRFEKERKKVRQIIEAHTAL</sequence>
<dbReference type="AlphaFoldDB" id="A0A223K4H7"/>
<protein>
    <submittedName>
        <fullName evidence="1">Uncharacterized protein</fullName>
    </submittedName>
</protein>
<proteinExistence type="predicted"/>
<comment type="caution">
    <text evidence="1">The sequence shown here is derived from an EMBL/GenBank/DDBJ whole genome shotgun (WGS) entry which is preliminary data.</text>
</comment>
<organism evidence="1 2">
    <name type="scientific">Latilactobacillus sakei</name>
    <name type="common">Lactobacillus sakei</name>
    <dbReference type="NCBI Taxonomy" id="1599"/>
    <lineage>
        <taxon>Bacteria</taxon>
        <taxon>Bacillati</taxon>
        <taxon>Bacillota</taxon>
        <taxon>Bacilli</taxon>
        <taxon>Lactobacillales</taxon>
        <taxon>Lactobacillaceae</taxon>
        <taxon>Latilactobacillus</taxon>
    </lineage>
</organism>
<reference evidence="1 2" key="1">
    <citation type="submission" date="2018-02" db="EMBL/GenBank/DDBJ databases">
        <authorList>
            <person name="Rodrigo-Torres L."/>
            <person name="Arahal R. D."/>
            <person name="Lucena T."/>
        </authorList>
    </citation>
    <scope>NUCLEOTIDE SEQUENCE [LARGE SCALE GENOMIC DNA]</scope>
    <source>
        <strain evidence="1 2">CECT 9267</strain>
    </source>
</reference>
<name>A0A223K4H7_LATSK</name>
<dbReference type="RefSeq" id="WP_035146803.1">
    <property type="nucleotide sequence ID" value="NZ_CAKMCP010000008.1"/>
</dbReference>
<evidence type="ECO:0000313" key="1">
    <source>
        <dbReference type="EMBL" id="SPE23067.1"/>
    </source>
</evidence>